<evidence type="ECO:0000313" key="3">
    <source>
        <dbReference type="Proteomes" id="UP000191448"/>
    </source>
</evidence>
<feature type="domain" description="Two component regulator three Y" evidence="1">
    <location>
        <begin position="222"/>
        <end position="286"/>
    </location>
</feature>
<dbReference type="RefSeq" id="WP_080021575.1">
    <property type="nucleotide sequence ID" value="NZ_LTAY01000010.1"/>
</dbReference>
<feature type="domain" description="Two component regulator three Y" evidence="1">
    <location>
        <begin position="320"/>
        <end position="381"/>
    </location>
</feature>
<reference evidence="2 3" key="1">
    <citation type="submission" date="2016-02" db="EMBL/GenBank/DDBJ databases">
        <title>Genome sequence of Clostridium thermobutyricum DSM 4928.</title>
        <authorList>
            <person name="Poehlein A."/>
            <person name="Daniel R."/>
        </authorList>
    </citation>
    <scope>NUCLEOTIDE SEQUENCE [LARGE SCALE GENOMIC DNA]</scope>
    <source>
        <strain evidence="2 3">DSM 4928</strain>
    </source>
</reference>
<feature type="domain" description="Two component regulator three Y" evidence="1">
    <location>
        <begin position="128"/>
        <end position="190"/>
    </location>
</feature>
<dbReference type="NCBIfam" id="NF010681">
    <property type="entry name" value="PRK14081.1"/>
    <property type="match status" value="1"/>
</dbReference>
<dbReference type="Proteomes" id="UP000191448">
    <property type="component" value="Unassembled WGS sequence"/>
</dbReference>
<proteinExistence type="predicted"/>
<evidence type="ECO:0000259" key="1">
    <source>
        <dbReference type="Pfam" id="PF07495"/>
    </source>
</evidence>
<feature type="domain" description="Two component regulator three Y" evidence="1">
    <location>
        <begin position="417"/>
        <end position="477"/>
    </location>
</feature>
<evidence type="ECO:0000313" key="2">
    <source>
        <dbReference type="EMBL" id="OPX50875.1"/>
    </source>
</evidence>
<accession>A0A1V4T0A7</accession>
<dbReference type="Pfam" id="PF07495">
    <property type="entry name" value="Y_Y_Y"/>
    <property type="match status" value="5"/>
</dbReference>
<feature type="domain" description="Two component regulator three Y" evidence="1">
    <location>
        <begin position="36"/>
        <end position="93"/>
    </location>
</feature>
<comment type="caution">
    <text evidence="2">The sequence shown here is derived from an EMBL/GenBank/DDBJ whole genome shotgun (WGS) entry which is preliminary data.</text>
</comment>
<gene>
    <name evidence="2" type="ORF">CLTHE_01550</name>
</gene>
<organism evidence="2 3">
    <name type="scientific">Clostridium thermobutyricum DSM 4928</name>
    <dbReference type="NCBI Taxonomy" id="1121339"/>
    <lineage>
        <taxon>Bacteria</taxon>
        <taxon>Bacillati</taxon>
        <taxon>Bacillota</taxon>
        <taxon>Clostridia</taxon>
        <taxon>Eubacteriales</taxon>
        <taxon>Clostridiaceae</taxon>
        <taxon>Clostridium</taxon>
    </lineage>
</organism>
<dbReference type="AlphaFoldDB" id="A0A1V4T0A7"/>
<name>A0A1V4T0A7_9CLOT</name>
<sequence length="670" mass="78450">MVKSAVKMNILFSKKSPQRVDSKILINIDSDIIMDYKVLVGNDGIWNIVKDFSDAGDCIWNPKEEGNYIVMVQGKSRNSEKPYDVLEREEYVITNEKKEENLLKDIEINKNEYTEGDKVEVTGIVQEDNLLFRFWKKGSAGWEILRDYRKENKIEYTALNAGQEELLIECKRIDSKENFDDYKTIKFNIKKMGKLEITGFKCLTEERLINEELVFKVESSQSNTRTLLYKFVKIDDEGHSICLQDFSSRQIVTYQENTPGEYKLLCLMKDILSNREYDDRAVMYYKVRPYNQIRINKFEPDVKSPQKTETDITFKLEVEGGREKIYRYIIDGPVCDDSCYTRSDEYVWRPKEEGKYKITAYAKDSSFRGDFEDKKTIIFEVDKKGELPVRITDIITDVKKETVINKPVNLRVIAEGGTVLLYSFTIYKDGKVLDKISFNKSNYINFTPKEKGKYEIDIKIKDKYTRAEYDIQTSYYLTVREYMPGTIEHILIPKREHYLVNEPIDIETIVQDTRNTLINIVTKINGNVVEETDFMTNKKICIKPKCSGKYGFEIYAKNIKCEEEFDSKKEITIFVEEATPVIGTKVNISENKIGDNKEITFKARSTGGKDVCYEFYLMEKGNWVKAQSYSKKNYYTFIPYSEGTFRVLVLAKSYYKRVNYEDYCEVEFTV</sequence>
<protein>
    <submittedName>
        <fullName evidence="2">Y_Y_Y domain protein</fullName>
    </submittedName>
</protein>
<dbReference type="InterPro" id="IPR011123">
    <property type="entry name" value="Y_Y_Y"/>
</dbReference>
<dbReference type="EMBL" id="LTAY01000010">
    <property type="protein sequence ID" value="OPX50875.1"/>
    <property type="molecule type" value="Genomic_DNA"/>
</dbReference>
<dbReference type="OrthoDB" id="1925648at2"/>